<accession>A0A4U0H8W3</accession>
<dbReference type="Pfam" id="PF00512">
    <property type="entry name" value="HisKA"/>
    <property type="match status" value="1"/>
</dbReference>
<dbReference type="CDD" id="cd17574">
    <property type="entry name" value="REC_OmpR"/>
    <property type="match status" value="1"/>
</dbReference>
<evidence type="ECO:0000256" key="5">
    <source>
        <dbReference type="ARBA" id="ARBA00022741"/>
    </source>
</evidence>
<evidence type="ECO:0000256" key="8">
    <source>
        <dbReference type="ARBA" id="ARBA00023012"/>
    </source>
</evidence>
<dbReference type="InterPro" id="IPR005467">
    <property type="entry name" value="His_kinase_dom"/>
</dbReference>
<evidence type="ECO:0000313" key="15">
    <source>
        <dbReference type="EMBL" id="TJY68208.1"/>
    </source>
</evidence>
<dbReference type="EMBL" id="SUKA01000001">
    <property type="protein sequence ID" value="TJY68208.1"/>
    <property type="molecule type" value="Genomic_DNA"/>
</dbReference>
<organism evidence="15 16">
    <name type="scientific">Sphingobacterium alkalisoli</name>
    <dbReference type="NCBI Taxonomy" id="1874115"/>
    <lineage>
        <taxon>Bacteria</taxon>
        <taxon>Pseudomonadati</taxon>
        <taxon>Bacteroidota</taxon>
        <taxon>Sphingobacteriia</taxon>
        <taxon>Sphingobacteriales</taxon>
        <taxon>Sphingobacteriaceae</taxon>
        <taxon>Sphingobacterium</taxon>
    </lineage>
</organism>
<dbReference type="Pfam" id="PF12833">
    <property type="entry name" value="HTH_18"/>
    <property type="match status" value="1"/>
</dbReference>
<dbReference type="CDD" id="cd00082">
    <property type="entry name" value="HisKA"/>
    <property type="match status" value="1"/>
</dbReference>
<dbReference type="PROSITE" id="PS50109">
    <property type="entry name" value="HIS_KIN"/>
    <property type="match status" value="1"/>
</dbReference>
<dbReference type="Gene3D" id="3.40.50.2300">
    <property type="match status" value="1"/>
</dbReference>
<keyword evidence="7" id="KW-0067">ATP-binding</keyword>
<dbReference type="Pfam" id="PF07494">
    <property type="entry name" value="Reg_prop"/>
    <property type="match status" value="4"/>
</dbReference>
<dbReference type="CDD" id="cd00075">
    <property type="entry name" value="HATPase"/>
    <property type="match status" value="1"/>
</dbReference>
<feature type="domain" description="Response regulatory" evidence="14">
    <location>
        <begin position="1059"/>
        <end position="1174"/>
    </location>
</feature>
<evidence type="ECO:0000313" key="16">
    <source>
        <dbReference type="Proteomes" id="UP000309872"/>
    </source>
</evidence>
<dbReference type="InterPro" id="IPR015943">
    <property type="entry name" value="WD40/YVTN_repeat-like_dom_sf"/>
</dbReference>
<dbReference type="InterPro" id="IPR036097">
    <property type="entry name" value="HisK_dim/P_sf"/>
</dbReference>
<proteinExistence type="predicted"/>
<dbReference type="SUPFAM" id="SSF55874">
    <property type="entry name" value="ATPase domain of HSP90 chaperone/DNA topoisomerase II/histidine kinase"/>
    <property type="match status" value="1"/>
</dbReference>
<evidence type="ECO:0000256" key="4">
    <source>
        <dbReference type="ARBA" id="ARBA00022679"/>
    </source>
</evidence>
<evidence type="ECO:0000259" key="13">
    <source>
        <dbReference type="PROSITE" id="PS50109"/>
    </source>
</evidence>
<dbReference type="InterPro" id="IPR003594">
    <property type="entry name" value="HATPase_dom"/>
</dbReference>
<dbReference type="InterPro" id="IPR011123">
    <property type="entry name" value="Y_Y_Y"/>
</dbReference>
<dbReference type="GO" id="GO:0003700">
    <property type="term" value="F:DNA-binding transcription factor activity"/>
    <property type="evidence" value="ECO:0007669"/>
    <property type="project" value="InterPro"/>
</dbReference>
<dbReference type="SMART" id="SM00387">
    <property type="entry name" value="HATPase_c"/>
    <property type="match status" value="1"/>
</dbReference>
<keyword evidence="16" id="KW-1185">Reference proteome</keyword>
<name>A0A4U0H8W3_9SPHI</name>
<dbReference type="InterPro" id="IPR011047">
    <property type="entry name" value="Quinoprotein_ADH-like_sf"/>
</dbReference>
<dbReference type="InterPro" id="IPR011006">
    <property type="entry name" value="CheY-like_superfamily"/>
</dbReference>
<dbReference type="SUPFAM" id="SSF47384">
    <property type="entry name" value="Homodimeric domain of signal transducing histidine kinase"/>
    <property type="match status" value="1"/>
</dbReference>
<dbReference type="InterPro" id="IPR013783">
    <property type="entry name" value="Ig-like_fold"/>
</dbReference>
<keyword evidence="9" id="KW-0805">Transcription regulation</keyword>
<dbReference type="PROSITE" id="PS01124">
    <property type="entry name" value="HTH_ARAC_FAMILY_2"/>
    <property type="match status" value="1"/>
</dbReference>
<keyword evidence="4" id="KW-0808">Transferase</keyword>
<dbReference type="PANTHER" id="PTHR43547:SF2">
    <property type="entry name" value="HYBRID SIGNAL TRANSDUCTION HISTIDINE KINASE C"/>
    <property type="match status" value="1"/>
</dbReference>
<dbReference type="InterPro" id="IPR001789">
    <property type="entry name" value="Sig_transdc_resp-reg_receiver"/>
</dbReference>
<dbReference type="OrthoDB" id="9809670at2"/>
<keyword evidence="6" id="KW-0418">Kinase</keyword>
<dbReference type="Gene3D" id="3.30.565.10">
    <property type="entry name" value="Histidine kinase-like ATPase, C-terminal domain"/>
    <property type="match status" value="1"/>
</dbReference>
<dbReference type="InterPro" id="IPR004358">
    <property type="entry name" value="Sig_transdc_His_kin-like_C"/>
</dbReference>
<evidence type="ECO:0000259" key="14">
    <source>
        <dbReference type="PROSITE" id="PS50110"/>
    </source>
</evidence>
<keyword evidence="5" id="KW-0547">Nucleotide-binding</keyword>
<dbReference type="GO" id="GO:0005524">
    <property type="term" value="F:ATP binding"/>
    <property type="evidence" value="ECO:0007669"/>
    <property type="project" value="UniProtKB-KW"/>
</dbReference>
<evidence type="ECO:0000256" key="9">
    <source>
        <dbReference type="ARBA" id="ARBA00023015"/>
    </source>
</evidence>
<dbReference type="Gene3D" id="2.60.40.10">
    <property type="entry name" value="Immunoglobulins"/>
    <property type="match status" value="1"/>
</dbReference>
<comment type="catalytic activity">
    <reaction evidence="1">
        <text>ATP + protein L-histidine = ADP + protein N-phospho-L-histidine.</text>
        <dbReference type="EC" id="2.7.13.3"/>
    </reaction>
</comment>
<dbReference type="GO" id="GO:0043565">
    <property type="term" value="F:sequence-specific DNA binding"/>
    <property type="evidence" value="ECO:0007669"/>
    <property type="project" value="InterPro"/>
</dbReference>
<dbReference type="PROSITE" id="PS50110">
    <property type="entry name" value="RESPONSE_REGULATORY"/>
    <property type="match status" value="1"/>
</dbReference>
<evidence type="ECO:0000256" key="3">
    <source>
        <dbReference type="ARBA" id="ARBA00022553"/>
    </source>
</evidence>
<dbReference type="Pfam" id="PF07495">
    <property type="entry name" value="Y_Y_Y"/>
    <property type="match status" value="1"/>
</dbReference>
<evidence type="ECO:0000259" key="12">
    <source>
        <dbReference type="PROSITE" id="PS01124"/>
    </source>
</evidence>
<dbReference type="SUPFAM" id="SSF52172">
    <property type="entry name" value="CheY-like"/>
    <property type="match status" value="1"/>
</dbReference>
<feature type="modified residue" description="4-aspartylphosphate" evidence="11">
    <location>
        <position position="1107"/>
    </location>
</feature>
<comment type="caution">
    <text evidence="15">The sequence shown here is derived from an EMBL/GenBank/DDBJ whole genome shotgun (WGS) entry which is preliminary data.</text>
</comment>
<dbReference type="PRINTS" id="PR00344">
    <property type="entry name" value="BCTRLSENSOR"/>
</dbReference>
<dbReference type="SMART" id="SM00448">
    <property type="entry name" value="REC"/>
    <property type="match status" value="1"/>
</dbReference>
<dbReference type="SUPFAM" id="SSF46689">
    <property type="entry name" value="Homeodomain-like"/>
    <property type="match status" value="1"/>
</dbReference>
<gene>
    <name evidence="15" type="ORF">FAZ19_02845</name>
</gene>
<dbReference type="PANTHER" id="PTHR43547">
    <property type="entry name" value="TWO-COMPONENT HISTIDINE KINASE"/>
    <property type="match status" value="1"/>
</dbReference>
<feature type="domain" description="Histidine kinase" evidence="13">
    <location>
        <begin position="820"/>
        <end position="1030"/>
    </location>
</feature>
<evidence type="ECO:0000256" key="2">
    <source>
        <dbReference type="ARBA" id="ARBA00012438"/>
    </source>
</evidence>
<dbReference type="GO" id="GO:0000155">
    <property type="term" value="F:phosphorelay sensor kinase activity"/>
    <property type="evidence" value="ECO:0007669"/>
    <property type="project" value="InterPro"/>
</dbReference>
<dbReference type="Gene3D" id="2.130.10.10">
    <property type="entry name" value="YVTN repeat-like/Quinoprotein amine dehydrogenase"/>
    <property type="match status" value="2"/>
</dbReference>
<dbReference type="InterPro" id="IPR003661">
    <property type="entry name" value="HisK_dim/P_dom"/>
</dbReference>
<dbReference type="SMART" id="SM00342">
    <property type="entry name" value="HTH_ARAC"/>
    <property type="match status" value="1"/>
</dbReference>
<dbReference type="Gene3D" id="1.10.287.130">
    <property type="match status" value="1"/>
</dbReference>
<keyword evidence="3 11" id="KW-0597">Phosphoprotein</keyword>
<evidence type="ECO:0000256" key="6">
    <source>
        <dbReference type="ARBA" id="ARBA00022777"/>
    </source>
</evidence>
<feature type="domain" description="HTH araC/xylS-type" evidence="12">
    <location>
        <begin position="1206"/>
        <end position="1303"/>
    </location>
</feature>
<dbReference type="Gene3D" id="1.10.10.60">
    <property type="entry name" value="Homeodomain-like"/>
    <property type="match status" value="2"/>
</dbReference>
<keyword evidence="8" id="KW-0902">Two-component regulatory system</keyword>
<dbReference type="InterPro" id="IPR011110">
    <property type="entry name" value="Reg_prop"/>
</dbReference>
<dbReference type="Pfam" id="PF02518">
    <property type="entry name" value="HATPase_c"/>
    <property type="match status" value="1"/>
</dbReference>
<keyword evidence="10" id="KW-0804">Transcription</keyword>
<reference evidence="15 16" key="1">
    <citation type="submission" date="2019-04" db="EMBL/GenBank/DDBJ databases">
        <title>Sphingobacterium olei sp. nov., isolated from oil-contaminated soil.</title>
        <authorList>
            <person name="Liu B."/>
        </authorList>
    </citation>
    <scope>NUCLEOTIDE SEQUENCE [LARGE SCALE GENOMIC DNA]</scope>
    <source>
        <strain evidence="15 16">Y3L14</strain>
    </source>
</reference>
<dbReference type="SUPFAM" id="SSF50998">
    <property type="entry name" value="Quinoprotein alcohol dehydrogenase-like"/>
    <property type="match status" value="1"/>
</dbReference>
<evidence type="ECO:0000256" key="10">
    <source>
        <dbReference type="ARBA" id="ARBA00023163"/>
    </source>
</evidence>
<dbReference type="FunFam" id="3.30.565.10:FF:000037">
    <property type="entry name" value="Hybrid sensor histidine kinase/response regulator"/>
    <property type="match status" value="1"/>
</dbReference>
<evidence type="ECO:0000256" key="1">
    <source>
        <dbReference type="ARBA" id="ARBA00000085"/>
    </source>
</evidence>
<dbReference type="InterPro" id="IPR018060">
    <property type="entry name" value="HTH_AraC"/>
</dbReference>
<dbReference type="InterPro" id="IPR036890">
    <property type="entry name" value="HATPase_C_sf"/>
</dbReference>
<evidence type="ECO:0000256" key="7">
    <source>
        <dbReference type="ARBA" id="ARBA00022840"/>
    </source>
</evidence>
<dbReference type="Pfam" id="PF00072">
    <property type="entry name" value="Response_reg"/>
    <property type="match status" value="1"/>
</dbReference>
<dbReference type="Proteomes" id="UP000309872">
    <property type="component" value="Unassembled WGS sequence"/>
</dbReference>
<evidence type="ECO:0000256" key="11">
    <source>
        <dbReference type="PROSITE-ProRule" id="PRU00169"/>
    </source>
</evidence>
<dbReference type="EC" id="2.7.13.3" evidence="2"/>
<sequence>MKFIAILYIYTICFVHIISAQHLHLKKYLVEDGLSHNTVWCSLQDSKGFLWFGTSDGLNRFDGKVFKSFQKSYTDSTSLGNNNIRTLFEDAEEQIWVGTTNGVYIYNRYKNEFAKFNTVTRYHVGINAEVTGIFHMGKDHIWMTTFGQGFFIYNLKTKQLKQNSRNISFVWDAVLSTQNTVFISSKYGEIQEFSKEGKLINEYQLADGFIAKELFVMDNRLWFTTEKAFIGILDLFSKKIQYLPFAEDRFGKLRKFSSYNATETLLATDWGIYAFDIYREEIRNLGKQNQSNLGDETISSITRDKEGGLWFGTSIGGVNYLPKPNKPILSFDSQYPGLERIKIIHTFAEDNHGNIWIGTKNGLRLFDPETKQISQIGIPPSVLHTEIKSLLYEGNHLWIGTMGKGLKKWNLVNQTIKNYTYSKNNNRTITSDDVLALYKCSDGNIYVGTSWGINRYNAIEDNFVTLNLVGSMVSVVDLVEDKKKQLWIATENAGIFKFHIENNSLTHYYANGSAAQKITTNSIISVYQDKKENIWTGTNGEGLLCFDAKKERFSPIDTSNTFLPNQVIYAINEDNLGYLWVSSNMGLTRLSSSQLNKSTSFTKEDGLSSNQFNFNATFKTKKGALLFGSVNGFQFFEPDNFVNNSYVPPTYITKVQLINGDILSTYNDFNPFTDDSKPIQLKFNQNNIQLDFATLSFEGSHKNKFRYKLDGLDKDWIQTKSNIISYNNLSPGNYTFLLKGSNNDEVWSSETKRLKISISYPWWQSNLAKIIYLLLLSGIIYSLINYYKQYHRRQLKLKFKRYKDEQEQKVYQSKIDFFINLMHEIRTPLTLISIPVEKLRQTETSTSKRYLSILNRNVNYLLTLVNQVLDFQKLDNSKTALHYQQTDLINVIEDICQQFDAASEYKNIRLNKHLQYESLHVNIDSDAIAKILFNIIGNAFKYTQSYISITLELFEKKFQIRISDDGAGIPDSEKTKIFDTFYQIDSKNYSGTGIGLSFAKNLAELHGGALTVTDNLPHGATFILEIPLSDDLLIKAKEEIVNNVTVPENQTVAKQFDITILLVEDNEELGTIIQENLMEQFEVTWVKNGQLAIDYLNDHAISLIITDVMMPLVDGYQLTKYVKSTLAFCHIPIIMLTSKSNEEAKLFGLEQGAEVYLEKPISLTYLKMQIENLYKLRLAFQSNTSKIQDLVNTADHLTNKDRDFLKKVNNEVLAHLEEYDFSIDSLAEKLFMSRSNFYRKLKSISGLSPNEYLRKVRLEKAAELLRSREYRISEIYYKVGFSSSSYFAKCFKAEYGVSPKEFI</sequence>
<dbReference type="InterPro" id="IPR009057">
    <property type="entry name" value="Homeodomain-like_sf"/>
</dbReference>
<dbReference type="FunFam" id="1.10.287.130:FF:000045">
    <property type="entry name" value="Two-component system sensor histidine kinase/response regulator"/>
    <property type="match status" value="1"/>
</dbReference>
<dbReference type="SMART" id="SM00388">
    <property type="entry name" value="HisKA"/>
    <property type="match status" value="1"/>
</dbReference>
<protein>
    <recommendedName>
        <fullName evidence="2">histidine kinase</fullName>
        <ecNumber evidence="2">2.7.13.3</ecNumber>
    </recommendedName>
</protein>